<protein>
    <submittedName>
        <fullName evidence="1">Uncharacterized protein</fullName>
    </submittedName>
</protein>
<dbReference type="OrthoDB" id="8954335at2759"/>
<name>A0A8S1RI42_9CILI</name>
<accession>A0A8S1RI42</accession>
<keyword evidence="2" id="KW-1185">Reference proteome</keyword>
<evidence type="ECO:0000313" key="1">
    <source>
        <dbReference type="EMBL" id="CAD8126932.1"/>
    </source>
</evidence>
<dbReference type="EMBL" id="CAJJDN010000171">
    <property type="protein sequence ID" value="CAD8126932.1"/>
    <property type="molecule type" value="Genomic_DNA"/>
</dbReference>
<reference evidence="1" key="1">
    <citation type="submission" date="2021-01" db="EMBL/GenBank/DDBJ databases">
        <authorList>
            <consortium name="Genoscope - CEA"/>
            <person name="William W."/>
        </authorList>
    </citation>
    <scope>NUCLEOTIDE SEQUENCE</scope>
</reference>
<gene>
    <name evidence="1" type="ORF">PSON_ATCC_30995.1.T1710111</name>
</gene>
<comment type="caution">
    <text evidence="1">The sequence shown here is derived from an EMBL/GenBank/DDBJ whole genome shotgun (WGS) entry which is preliminary data.</text>
</comment>
<evidence type="ECO:0000313" key="2">
    <source>
        <dbReference type="Proteomes" id="UP000692954"/>
    </source>
</evidence>
<dbReference type="Proteomes" id="UP000692954">
    <property type="component" value="Unassembled WGS sequence"/>
</dbReference>
<dbReference type="AlphaFoldDB" id="A0A8S1RI42"/>
<organism evidence="1 2">
    <name type="scientific">Paramecium sonneborni</name>
    <dbReference type="NCBI Taxonomy" id="65129"/>
    <lineage>
        <taxon>Eukaryota</taxon>
        <taxon>Sar</taxon>
        <taxon>Alveolata</taxon>
        <taxon>Ciliophora</taxon>
        <taxon>Intramacronucleata</taxon>
        <taxon>Oligohymenophorea</taxon>
        <taxon>Peniculida</taxon>
        <taxon>Parameciidae</taxon>
        <taxon>Paramecium</taxon>
    </lineage>
</organism>
<proteinExistence type="predicted"/>
<sequence length="138" mass="16706">MEYQSNLFIQQFTYKLVYQIIGQINSKRYIAAFPLKMLLKLLIKNLVQIYKQILAIYLKFLRKKLNEEFDIFRSPLRLVFRNIAYAKEQQNKSNKSFIKKKKNCQIIKIEARKAKIKISNKQSAIYIIYMKYFQKVFC</sequence>